<name>A0ACB8I3A4_CITSI</name>
<organism evidence="1 2">
    <name type="scientific">Citrus sinensis</name>
    <name type="common">Sweet orange</name>
    <name type="synonym">Citrus aurantium var. sinensis</name>
    <dbReference type="NCBI Taxonomy" id="2711"/>
    <lineage>
        <taxon>Eukaryota</taxon>
        <taxon>Viridiplantae</taxon>
        <taxon>Streptophyta</taxon>
        <taxon>Embryophyta</taxon>
        <taxon>Tracheophyta</taxon>
        <taxon>Spermatophyta</taxon>
        <taxon>Magnoliopsida</taxon>
        <taxon>eudicotyledons</taxon>
        <taxon>Gunneridae</taxon>
        <taxon>Pentapetalae</taxon>
        <taxon>rosids</taxon>
        <taxon>malvids</taxon>
        <taxon>Sapindales</taxon>
        <taxon>Rutaceae</taxon>
        <taxon>Aurantioideae</taxon>
        <taxon>Citrus</taxon>
    </lineage>
</organism>
<reference evidence="2" key="1">
    <citation type="journal article" date="2023" name="Hortic. Res.">
        <title>A chromosome-level phased genome enabling allele-level studies in sweet orange: a case study on citrus Huanglongbing tolerance.</title>
        <authorList>
            <person name="Wu B."/>
            <person name="Yu Q."/>
            <person name="Deng Z."/>
            <person name="Duan Y."/>
            <person name="Luo F."/>
            <person name="Gmitter F. Jr."/>
        </authorList>
    </citation>
    <scope>NUCLEOTIDE SEQUENCE [LARGE SCALE GENOMIC DNA]</scope>
    <source>
        <strain evidence="2">cv. Valencia</strain>
    </source>
</reference>
<accession>A0ACB8I3A4</accession>
<dbReference type="EMBL" id="CM039178">
    <property type="protein sequence ID" value="KAH9681491.1"/>
    <property type="molecule type" value="Genomic_DNA"/>
</dbReference>
<comment type="caution">
    <text evidence="1">The sequence shown here is derived from an EMBL/GenBank/DDBJ whole genome shotgun (WGS) entry which is preliminary data.</text>
</comment>
<evidence type="ECO:0000313" key="2">
    <source>
        <dbReference type="Proteomes" id="UP000829398"/>
    </source>
</evidence>
<keyword evidence="2" id="KW-1185">Reference proteome</keyword>
<evidence type="ECO:0000313" key="1">
    <source>
        <dbReference type="EMBL" id="KAH9681491.1"/>
    </source>
</evidence>
<protein>
    <submittedName>
        <fullName evidence="1">Uncharacterized protein</fullName>
    </submittedName>
</protein>
<proteinExistence type="predicted"/>
<dbReference type="Proteomes" id="UP000829398">
    <property type="component" value="Chromosome 9"/>
</dbReference>
<gene>
    <name evidence="1" type="ORF">KPL71_026995</name>
</gene>
<sequence>MRPYRWPVMSSIRAELSVECRAFATESPTGQEVTEFQQEVGGEMHKQGGAQDKGKAVPVFVMPLDSVTTLNTVNRKKAMDESLKALKSAGVEGVVMDACWGLVERDQPSPAVTIGVATPHYPENTQNML</sequence>